<dbReference type="OMA" id="HNPRATH"/>
<reference evidence="5 6" key="1">
    <citation type="journal article" date="2011" name="J. Gen. Appl. Microbiol.">
        <title>Draft genome sequencing of the enigmatic basidiomycete Mixia osmundae.</title>
        <authorList>
            <person name="Nishida H."/>
            <person name="Nagatsuka Y."/>
            <person name="Sugiyama J."/>
        </authorList>
    </citation>
    <scope>NUCLEOTIDE SEQUENCE [LARGE SCALE GENOMIC DNA]</scope>
    <source>
        <strain evidence="6">CBS 9802 / IAM 14324 / JCM 22182 / KY 12970</strain>
    </source>
</reference>
<feature type="domain" description="DNA replication factor Cdt1 C-terminal" evidence="4">
    <location>
        <begin position="444"/>
        <end position="577"/>
    </location>
</feature>
<sequence length="610" mass="66127">MAGKGSRKRKASPGELPTAYANLLSTHASLERAMMVHLAKDGARAAATAMASPTPPPLIDFSNPTSSLQSSPLARTRTPSGSSIIRLPNLIAFNDLRPLVENGTGRRFSESELSQLVWLWQLAQRGVDVTSQIAFDSSCSDQSDDEVDLLSSPLTQGRRTPAPTLSSPSARLLSSPNILASPTQQRTSPGSMPSSPDLFNSTPFERRQRQRQISESLQSRSTSTGGMGFLVTVMRKLDRQTGRRVATWGLGIELNVKRNVQVAEFELLQDAAPLSSSDDEQDVQQARAESASGRPRDGMSVIALWSQGAAARKDLISRRLRHWAKPYIPHARHEEAQDVTLLDSDLSNPSTPRKRKITDIALPTPPDSRKRSRLVPPEIPRARLPDLPAAVPVSANTRLTRDDTDDTPIGRLKGGINLMTGDPLPVSPPSSPTKGGNVETRKMSLFERIKAKEAAQNVRSNGQAVSLASPTMRKSLQAAPSSSAMQSAALRRRSMLSRLADVADQIYMLFNAGGHAPASPSSSNPTPPTRRRRAIPFCEVAKVVSQSSKISVSTFEANDALQALCALCPTFVEQRKIDGQSWLVMVSPTNEIEPMTLKEVKERIAITLAA</sequence>
<dbReference type="AlphaFoldDB" id="G7E1T6"/>
<organism evidence="5 6">
    <name type="scientific">Mixia osmundae (strain CBS 9802 / IAM 14324 / JCM 22182 / KY 12970)</name>
    <dbReference type="NCBI Taxonomy" id="764103"/>
    <lineage>
        <taxon>Eukaryota</taxon>
        <taxon>Fungi</taxon>
        <taxon>Dikarya</taxon>
        <taxon>Basidiomycota</taxon>
        <taxon>Pucciniomycotina</taxon>
        <taxon>Mixiomycetes</taxon>
        <taxon>Mixiales</taxon>
        <taxon>Mixiaceae</taxon>
        <taxon>Mixia</taxon>
    </lineage>
</organism>
<keyword evidence="2" id="KW-0131">Cell cycle</keyword>
<evidence type="ECO:0000313" key="5">
    <source>
        <dbReference type="EMBL" id="GAA96796.1"/>
    </source>
</evidence>
<dbReference type="EMBL" id="BABT02000106">
    <property type="protein sequence ID" value="GAA96796.1"/>
    <property type="molecule type" value="Genomic_DNA"/>
</dbReference>
<dbReference type="Proteomes" id="UP000009131">
    <property type="component" value="Unassembled WGS sequence"/>
</dbReference>
<proteinExistence type="inferred from homology"/>
<dbReference type="eggNOG" id="ENOG502S7XS">
    <property type="taxonomic scope" value="Eukaryota"/>
</dbReference>
<evidence type="ECO:0000259" key="4">
    <source>
        <dbReference type="Pfam" id="PF16679"/>
    </source>
</evidence>
<feature type="region of interest" description="Disordered" evidence="3">
    <location>
        <begin position="399"/>
        <end position="438"/>
    </location>
</feature>
<dbReference type="HOGENOM" id="CLU_011504_0_0_1"/>
<comment type="similarity">
    <text evidence="1">Belongs to the Cdt1 family.</text>
</comment>
<feature type="compositionally biased region" description="Low complexity" evidence="3">
    <location>
        <begin position="211"/>
        <end position="221"/>
    </location>
</feature>
<dbReference type="InterPro" id="IPR038090">
    <property type="entry name" value="Cdt1_C_WH_dom_sf"/>
</dbReference>
<evidence type="ECO:0000256" key="2">
    <source>
        <dbReference type="ARBA" id="ARBA00023306"/>
    </source>
</evidence>
<name>G7E1T6_MIXOS</name>
<comment type="caution">
    <text evidence="5">The sequence shown here is derived from an EMBL/GenBank/DDBJ whole genome shotgun (WGS) entry which is preliminary data.</text>
</comment>
<keyword evidence="6" id="KW-1185">Reference proteome</keyword>
<gene>
    <name evidence="5" type="primary">Mo03467</name>
    <name evidence="5" type="ORF">E5Q_03467</name>
</gene>
<dbReference type="Gene3D" id="1.10.10.1420">
    <property type="entry name" value="DNA replication factor Cdt1, C-terminal WH domain"/>
    <property type="match status" value="1"/>
</dbReference>
<evidence type="ECO:0000256" key="3">
    <source>
        <dbReference type="SAM" id="MobiDB-lite"/>
    </source>
</evidence>
<accession>G7E1T6</accession>
<feature type="region of interest" description="Disordered" evidence="3">
    <location>
        <begin position="47"/>
        <end position="79"/>
    </location>
</feature>
<dbReference type="RefSeq" id="XP_014565303.1">
    <property type="nucleotide sequence ID" value="XM_014709817.1"/>
</dbReference>
<evidence type="ECO:0000256" key="1">
    <source>
        <dbReference type="ARBA" id="ARBA00008356"/>
    </source>
</evidence>
<dbReference type="Pfam" id="PF16679">
    <property type="entry name" value="CDT1_C"/>
    <property type="match status" value="1"/>
</dbReference>
<dbReference type="OrthoDB" id="3366139at2759"/>
<feature type="compositionally biased region" description="Low complexity" evidence="3">
    <location>
        <begin position="158"/>
        <end position="176"/>
    </location>
</feature>
<dbReference type="InterPro" id="IPR032054">
    <property type="entry name" value="Cdt1_C"/>
</dbReference>
<protein>
    <recommendedName>
        <fullName evidence="4">DNA replication factor Cdt1 C-terminal domain-containing protein</fullName>
    </recommendedName>
</protein>
<feature type="region of interest" description="Disordered" evidence="3">
    <location>
        <begin position="273"/>
        <end position="296"/>
    </location>
</feature>
<reference evidence="5 6" key="2">
    <citation type="journal article" date="2012" name="Open Biol.">
        <title>Characteristics of nucleosomes and linker DNA regions on the genome of the basidiomycete Mixia osmundae revealed by mono- and dinucleosome mapping.</title>
        <authorList>
            <person name="Nishida H."/>
            <person name="Kondo S."/>
            <person name="Matsumoto T."/>
            <person name="Suzuki Y."/>
            <person name="Yoshikawa H."/>
            <person name="Taylor T.D."/>
            <person name="Sugiyama J."/>
        </authorList>
    </citation>
    <scope>NUCLEOTIDE SEQUENCE [LARGE SCALE GENOMIC DNA]</scope>
    <source>
        <strain evidence="6">CBS 9802 / IAM 14324 / JCM 22182 / KY 12970</strain>
    </source>
</reference>
<evidence type="ECO:0000313" key="6">
    <source>
        <dbReference type="Proteomes" id="UP000009131"/>
    </source>
</evidence>
<feature type="region of interest" description="Disordered" evidence="3">
    <location>
        <begin position="343"/>
        <end position="373"/>
    </location>
</feature>
<feature type="compositionally biased region" description="Polar residues" evidence="3">
    <location>
        <begin position="62"/>
        <end position="79"/>
    </location>
</feature>
<feature type="compositionally biased region" description="Polar residues" evidence="3">
    <location>
        <begin position="177"/>
        <end position="203"/>
    </location>
</feature>
<dbReference type="InParanoid" id="G7E1T6"/>
<feature type="region of interest" description="Disordered" evidence="3">
    <location>
        <begin position="137"/>
        <end position="225"/>
    </location>
</feature>